<dbReference type="Gene3D" id="3.40.630.30">
    <property type="match status" value="1"/>
</dbReference>
<dbReference type="PROSITE" id="PS51186">
    <property type="entry name" value="GNAT"/>
    <property type="match status" value="1"/>
</dbReference>
<accession>A0ABV6LKP0</accession>
<dbReference type="InterPro" id="IPR050769">
    <property type="entry name" value="NAT_camello-type"/>
</dbReference>
<sequence length="140" mass="16645">MEVIFDQSEEKQNFVRSKVIEHNMKNIPEEVKTSKNQYNYLLQNDDGEVVGGITATSFWYHMQLDFLWVEESYRKKGYGKALLHALENRAQEDNCRLICLDTYSFQAPDFYQRNGYEIFGVLQDHPAEGMDQYFLQKRLR</sequence>
<dbReference type="InterPro" id="IPR016181">
    <property type="entry name" value="Acyl_CoA_acyltransferase"/>
</dbReference>
<dbReference type="Pfam" id="PF00583">
    <property type="entry name" value="Acetyltransf_1"/>
    <property type="match status" value="1"/>
</dbReference>
<protein>
    <submittedName>
        <fullName evidence="3">GNAT family N-acetyltransferase</fullName>
        <ecNumber evidence="3">2.3.-.-</ecNumber>
    </submittedName>
</protein>
<keyword evidence="4" id="KW-1185">Reference proteome</keyword>
<evidence type="ECO:0000313" key="3">
    <source>
        <dbReference type="EMBL" id="MFC0522971.1"/>
    </source>
</evidence>
<evidence type="ECO:0000259" key="2">
    <source>
        <dbReference type="PROSITE" id="PS51186"/>
    </source>
</evidence>
<evidence type="ECO:0000256" key="1">
    <source>
        <dbReference type="ARBA" id="ARBA00022679"/>
    </source>
</evidence>
<organism evidence="3 4">
    <name type="scientific">Pontibacillus salicampi</name>
    <dbReference type="NCBI Taxonomy" id="1449801"/>
    <lineage>
        <taxon>Bacteria</taxon>
        <taxon>Bacillati</taxon>
        <taxon>Bacillota</taxon>
        <taxon>Bacilli</taxon>
        <taxon>Bacillales</taxon>
        <taxon>Bacillaceae</taxon>
        <taxon>Pontibacillus</taxon>
    </lineage>
</organism>
<dbReference type="Proteomes" id="UP001589836">
    <property type="component" value="Unassembled WGS sequence"/>
</dbReference>
<dbReference type="RefSeq" id="WP_377345494.1">
    <property type="nucleotide sequence ID" value="NZ_JBHLTP010000003.1"/>
</dbReference>
<dbReference type="PANTHER" id="PTHR13947">
    <property type="entry name" value="GNAT FAMILY N-ACETYLTRANSFERASE"/>
    <property type="match status" value="1"/>
</dbReference>
<keyword evidence="1 3" id="KW-0808">Transferase</keyword>
<dbReference type="InterPro" id="IPR000182">
    <property type="entry name" value="GNAT_dom"/>
</dbReference>
<reference evidence="3 4" key="1">
    <citation type="submission" date="2024-09" db="EMBL/GenBank/DDBJ databases">
        <authorList>
            <person name="Sun Q."/>
            <person name="Mori K."/>
        </authorList>
    </citation>
    <scope>NUCLEOTIDE SEQUENCE [LARGE SCALE GENOMIC DNA]</scope>
    <source>
        <strain evidence="3 4">NCAIM B.02529</strain>
    </source>
</reference>
<dbReference type="GO" id="GO:0016746">
    <property type="term" value="F:acyltransferase activity"/>
    <property type="evidence" value="ECO:0007669"/>
    <property type="project" value="UniProtKB-KW"/>
</dbReference>
<dbReference type="EMBL" id="JBHLTP010000003">
    <property type="protein sequence ID" value="MFC0522971.1"/>
    <property type="molecule type" value="Genomic_DNA"/>
</dbReference>
<name>A0ABV6LKP0_9BACI</name>
<feature type="domain" description="N-acetyltransferase" evidence="2">
    <location>
        <begin position="1"/>
        <end position="140"/>
    </location>
</feature>
<gene>
    <name evidence="3" type="ORF">ACFFGV_05110</name>
</gene>
<comment type="caution">
    <text evidence="3">The sequence shown here is derived from an EMBL/GenBank/DDBJ whole genome shotgun (WGS) entry which is preliminary data.</text>
</comment>
<proteinExistence type="predicted"/>
<dbReference type="CDD" id="cd04301">
    <property type="entry name" value="NAT_SF"/>
    <property type="match status" value="1"/>
</dbReference>
<keyword evidence="3" id="KW-0012">Acyltransferase</keyword>
<dbReference type="EC" id="2.3.-.-" evidence="3"/>
<dbReference type="PANTHER" id="PTHR13947:SF37">
    <property type="entry name" value="LD18367P"/>
    <property type="match status" value="1"/>
</dbReference>
<evidence type="ECO:0000313" key="4">
    <source>
        <dbReference type="Proteomes" id="UP001589836"/>
    </source>
</evidence>
<dbReference type="SUPFAM" id="SSF55729">
    <property type="entry name" value="Acyl-CoA N-acyltransferases (Nat)"/>
    <property type="match status" value="1"/>
</dbReference>